<dbReference type="Proteomes" id="UP001054837">
    <property type="component" value="Unassembled WGS sequence"/>
</dbReference>
<accession>A0AAV4NVR0</accession>
<comment type="caution">
    <text evidence="1">The sequence shown here is derived from an EMBL/GenBank/DDBJ whole genome shotgun (WGS) entry which is preliminary data.</text>
</comment>
<evidence type="ECO:0000313" key="1">
    <source>
        <dbReference type="EMBL" id="GIX87671.1"/>
    </source>
</evidence>
<dbReference type="AlphaFoldDB" id="A0AAV4NVR0"/>
<name>A0AAV4NVR0_9ARAC</name>
<keyword evidence="2" id="KW-1185">Reference proteome</keyword>
<sequence>MLLLLRRALRRAKEGYILSNILSVPPSPQLQQVRENRFSAAEERRVTGGGGHHYSATKEIADRSLAVPSEINCESSSEAEMEQFKRTREECMFGSESSMEAVVFCRDSVGFLCCICVAIQRTNLSM</sequence>
<organism evidence="1 2">
    <name type="scientific">Caerostris darwini</name>
    <dbReference type="NCBI Taxonomy" id="1538125"/>
    <lineage>
        <taxon>Eukaryota</taxon>
        <taxon>Metazoa</taxon>
        <taxon>Ecdysozoa</taxon>
        <taxon>Arthropoda</taxon>
        <taxon>Chelicerata</taxon>
        <taxon>Arachnida</taxon>
        <taxon>Araneae</taxon>
        <taxon>Araneomorphae</taxon>
        <taxon>Entelegynae</taxon>
        <taxon>Araneoidea</taxon>
        <taxon>Araneidae</taxon>
        <taxon>Caerostris</taxon>
    </lineage>
</organism>
<dbReference type="EMBL" id="BPLQ01002020">
    <property type="protein sequence ID" value="GIX87671.1"/>
    <property type="molecule type" value="Genomic_DNA"/>
</dbReference>
<reference evidence="1 2" key="1">
    <citation type="submission" date="2021-06" db="EMBL/GenBank/DDBJ databases">
        <title>Caerostris darwini draft genome.</title>
        <authorList>
            <person name="Kono N."/>
            <person name="Arakawa K."/>
        </authorList>
    </citation>
    <scope>NUCLEOTIDE SEQUENCE [LARGE SCALE GENOMIC DNA]</scope>
</reference>
<evidence type="ECO:0000313" key="2">
    <source>
        <dbReference type="Proteomes" id="UP001054837"/>
    </source>
</evidence>
<protein>
    <submittedName>
        <fullName evidence="1">Uncharacterized protein</fullName>
    </submittedName>
</protein>
<proteinExistence type="predicted"/>
<gene>
    <name evidence="1" type="ORF">CDAR_572211</name>
</gene>